<feature type="compositionally biased region" description="Acidic residues" evidence="1">
    <location>
        <begin position="1774"/>
        <end position="1793"/>
    </location>
</feature>
<reference evidence="3 4" key="1">
    <citation type="submission" date="2020-11" db="EMBL/GenBank/DDBJ databases">
        <title>Carbohydrate-dependent, anaerobic sulfur respiration: A novel catabolism in halophilic archaea.</title>
        <authorList>
            <person name="Sorokin D.Y."/>
            <person name="Messina E."/>
            <person name="Smedile F."/>
            <person name="La Cono V."/>
            <person name="Hallsworth J.E."/>
            <person name="Yakimov M.M."/>
        </authorList>
    </citation>
    <scope>NUCLEOTIDE SEQUENCE [LARGE SCALE GENOMIC DNA]</scope>
    <source>
        <strain evidence="3 4">HSR-Est</strain>
    </source>
</reference>
<feature type="region of interest" description="Disordered" evidence="1">
    <location>
        <begin position="1773"/>
        <end position="1793"/>
    </location>
</feature>
<dbReference type="RefSeq" id="WP_229122357.1">
    <property type="nucleotide sequence ID" value="NZ_CP064791.1"/>
</dbReference>
<name>A0A897NNS9_9EURY</name>
<organism evidence="3 4">
    <name type="scientific">Halapricum desulfuricans</name>
    <dbReference type="NCBI Taxonomy" id="2841257"/>
    <lineage>
        <taxon>Archaea</taxon>
        <taxon>Methanobacteriati</taxon>
        <taxon>Methanobacteriota</taxon>
        <taxon>Stenosarchaea group</taxon>
        <taxon>Halobacteria</taxon>
        <taxon>Halobacteriales</taxon>
        <taxon>Haloarculaceae</taxon>
        <taxon>Halapricum</taxon>
    </lineage>
</organism>
<dbReference type="Gene3D" id="2.60.40.10">
    <property type="entry name" value="Immunoglobulins"/>
    <property type="match status" value="2"/>
</dbReference>
<evidence type="ECO:0000313" key="4">
    <source>
        <dbReference type="Proteomes" id="UP000663292"/>
    </source>
</evidence>
<dbReference type="Gene3D" id="2.60.40.1190">
    <property type="match status" value="3"/>
</dbReference>
<dbReference type="PANTHER" id="PTHR10357">
    <property type="entry name" value="ALPHA-AMYLASE FAMILY MEMBER"/>
    <property type="match status" value="1"/>
</dbReference>
<dbReference type="SMART" id="SM00642">
    <property type="entry name" value="Aamy"/>
    <property type="match status" value="1"/>
</dbReference>
<feature type="compositionally biased region" description="Acidic residues" evidence="1">
    <location>
        <begin position="116"/>
        <end position="125"/>
    </location>
</feature>
<dbReference type="Proteomes" id="UP000663292">
    <property type="component" value="Chromosome"/>
</dbReference>
<dbReference type="CDD" id="cd09626">
    <property type="entry name" value="DOMON_glucodextranase_like"/>
    <property type="match status" value="1"/>
</dbReference>
<keyword evidence="3" id="KW-0326">Glycosidase</keyword>
<dbReference type="InterPro" id="IPR035986">
    <property type="entry name" value="PKD_dom_sf"/>
</dbReference>
<feature type="region of interest" description="Disordered" evidence="1">
    <location>
        <begin position="1618"/>
        <end position="1684"/>
    </location>
</feature>
<dbReference type="Pfam" id="PF00128">
    <property type="entry name" value="Alpha-amylase"/>
    <property type="match status" value="1"/>
</dbReference>
<dbReference type="InterPro" id="IPR013783">
    <property type="entry name" value="Ig-like_fold"/>
</dbReference>
<dbReference type="GO" id="GO:0016798">
    <property type="term" value="F:hydrolase activity, acting on glycosyl bonds"/>
    <property type="evidence" value="ECO:0007669"/>
    <property type="project" value="UniProtKB-KW"/>
</dbReference>
<gene>
    <name evidence="3" type="primary">amyA3</name>
    <name evidence="3" type="ORF">HSEST_0875</name>
</gene>
<dbReference type="SUPFAM" id="SSF51445">
    <property type="entry name" value="(Trans)glycosidases"/>
    <property type="match status" value="1"/>
</dbReference>
<evidence type="ECO:0000256" key="1">
    <source>
        <dbReference type="SAM" id="MobiDB-lite"/>
    </source>
</evidence>
<keyword evidence="3" id="KW-0378">Hydrolase</keyword>
<feature type="compositionally biased region" description="Polar residues" evidence="1">
    <location>
        <begin position="1625"/>
        <end position="1639"/>
    </location>
</feature>
<feature type="domain" description="Glycosyl hydrolase family 13 catalytic" evidence="2">
    <location>
        <begin position="293"/>
        <end position="719"/>
    </location>
</feature>
<feature type="compositionally biased region" description="Polar residues" evidence="1">
    <location>
        <begin position="1653"/>
        <end position="1663"/>
    </location>
</feature>
<sequence>MKRREYLTGLAGVGALSAVGQTNAQSDVRRLSLASAVGDDTYHPGPPRFGQVGQKFYDAMFTTFTNFHAGGKDRDNFAPRIVGEPQQDPENYDAENFSWSLTESPEDSSAALEYAPSDESDGETFEQYDTGDQNVVEFAPDVPGRYVLELTGPDGNTYEQLLHIFPENGDQGGPPRVAIEGHYDSDNSEFVLESNPELAPNSTMATADLVVEWLADGRDALSTEDIAVGDGTDSWTARIPKSALGGETARVHAAPWDTNAHGYTDTVVLDPQNEAIEYPNRPPEWIHDGIMYEIFPRSFMGPPEDGEWPTHNSNANFSSFQEKLDYLEELNVDVIWFTPTVPSESGNWKRQNFDEWSGEGNRFKYVGGGPHGYDALSYFQKAEDLTSEYTFSDYVDEPWPWEDGYDPENNARQAARESAMAEFQEFLEAAHQKDINVCIDFVINHGGRHHPFFQDTIASLSETRPSGWTYRGIAENDSSSKYFDWFARKDAPNTTADGDIVDPAPAMTGFAGLRVMPQWNYGNVALREHILAAAEHWAEMGVDAFRCDIAYGVPHSFWKEVREAVREHNSEFMMLDETIPNDPSFAENEFDMHFDTSGFMKSGGQGVVNGGDPMDLYDIVANRKNEGWPDHTLLANSTENHDEQRLYKIARDGARDDPAKAQRAVWAAGVALPGIPFIYYGQERLITENGHQRYDYNGEGNDPRAGDVGPENYKRAFMNWEENGDDVPAEHLQFYKDVTQLYKDEDILKPDADMQKTWFQSDDSVLVFGRSMETDEGTENVVVMVHFDPGTAQVDLLPGTSTTNRFAGDPAGENIGVDNDTEGVTVEFDTLAVVETDTLFSVGDRIAQFDEGTGDDNGPGSYTYPTGDAYGEGAFDMSGFTIHTTADSVQFRAPIAGDLTNPEGYAGGITAQHLQIYLQNPEAENGATEGRAGTNVTFEAPYQYRLVADGENGARVEDHEGNVVAEGSVMANGVADEIVVEIPKTAIEGGIRSYYVAPLMLGYHPDGEGNVMPVQAEAGSNAFGGAETPGQAPRVIDMVVPETSTQSDALAYSSDAKATLPYTSLASEFEIAGRANDETGDDNGPGNFQYPDAPEGDFYEGMWDITNVNIYESRSRARFEYTMATEMQNVWSLNGISQQFPQVYLRDPEAGDDQPTSTEGRNGMNVNFAEPYHYRVVVHGEGTAQVENANGEVVSSDVNLAVDGTDIRFDFPMDAIGGSPRGMDIAALVAPYDGFGTGGVRQSFASQPGEYTIGTSGEPTETAPHVMDMVTPAGTIQAQALAYTADAKAQIPLASWDGVYKIQQGIGSISDPEGDDFGPGSYTYPANLEKGQFDVTNVNIESKAQEWTFTATMGVQKNQFGNDAGFSSQVIQVYIQDPNAPEDAPTSTEGTAGTVSQFQEPYHYVAHIQAGSARLEDANGNAIVEEIPASGDTENNTITFGIPKSPINTEDITQLKTAMMVFSQDGFGENGIRQGINPGEAGDWNFGGGKEGALESAPRVIDLVGPDNVVDQESSLSYSEGSPPLIPLYTIQTLVSGQPPGGGLQAIAAPGPTVFGGVEASLDASKSKDPDGQELTFQWEQTAGPDVQEFNSTDTAQPTFIAPDVEEETTLEFTVTVSDPDDNEATGTTTATVLPQSANDAPIADAGDDKNTKPGNTVSLQSVDSEDPNGGTLSYHWEQTGGTPEVDLVGADSSGAAFNAPDVDSETTLTFELTVDDGQGKTATDTVNVTISPADGGSGTTTESGDGFGPGFGVVSGALGTAGGVAYAAKSLLGDDDPAQPEDVAVEDVEDEE</sequence>
<keyword evidence="4" id="KW-1185">Reference proteome</keyword>
<dbReference type="InterPro" id="IPR006047">
    <property type="entry name" value="GH13_cat_dom"/>
</dbReference>
<dbReference type="GeneID" id="68857511"/>
<protein>
    <submittedName>
        <fullName evidence="3">Glycosidase</fullName>
    </submittedName>
</protein>
<evidence type="ECO:0000259" key="2">
    <source>
        <dbReference type="SMART" id="SM00642"/>
    </source>
</evidence>
<dbReference type="Gene3D" id="3.20.20.80">
    <property type="entry name" value="Glycosidases"/>
    <property type="match status" value="1"/>
</dbReference>
<dbReference type="SUPFAM" id="SSF49344">
    <property type="entry name" value="CBD9-like"/>
    <property type="match status" value="3"/>
</dbReference>
<feature type="region of interest" description="Disordered" evidence="1">
    <location>
        <begin position="103"/>
        <end position="125"/>
    </location>
</feature>
<proteinExistence type="predicted"/>
<accession>A0A897NNS9</accession>
<evidence type="ECO:0000313" key="3">
    <source>
        <dbReference type="EMBL" id="QSG14417.1"/>
    </source>
</evidence>
<dbReference type="Pfam" id="PF09985">
    <property type="entry name" value="Glucodextran_C"/>
    <property type="match status" value="3"/>
</dbReference>
<dbReference type="InterPro" id="IPR017853">
    <property type="entry name" value="GH"/>
</dbReference>
<dbReference type="Pfam" id="PF22352">
    <property type="entry name" value="K319L-like_PKD"/>
    <property type="match status" value="2"/>
</dbReference>
<dbReference type="GO" id="GO:0005975">
    <property type="term" value="P:carbohydrate metabolic process"/>
    <property type="evidence" value="ECO:0007669"/>
    <property type="project" value="InterPro"/>
</dbReference>
<dbReference type="InterPro" id="IPR019248">
    <property type="entry name" value="Glucodextran_C"/>
</dbReference>
<dbReference type="EMBL" id="CP064791">
    <property type="protein sequence ID" value="QSG14417.1"/>
    <property type="molecule type" value="Genomic_DNA"/>
</dbReference>
<dbReference type="SUPFAM" id="SSF49299">
    <property type="entry name" value="PKD domain"/>
    <property type="match status" value="1"/>
</dbReference>